<dbReference type="Pfam" id="PF12172">
    <property type="entry name" value="zf-ChsH2"/>
    <property type="match status" value="1"/>
</dbReference>
<dbReference type="PANTHER" id="PTHR34075:SF5">
    <property type="entry name" value="BLR3430 PROTEIN"/>
    <property type="match status" value="1"/>
</dbReference>
<evidence type="ECO:0000313" key="3">
    <source>
        <dbReference type="EMBL" id="MFC5771891.1"/>
    </source>
</evidence>
<feature type="domain" description="ChsH2 C-terminal OB-fold" evidence="1">
    <location>
        <begin position="61"/>
        <end position="120"/>
    </location>
</feature>
<dbReference type="Pfam" id="PF01796">
    <property type="entry name" value="OB_ChsH2_C"/>
    <property type="match status" value="1"/>
</dbReference>
<dbReference type="EMBL" id="JBHSOG010000101">
    <property type="protein sequence ID" value="MFC5771891.1"/>
    <property type="molecule type" value="Genomic_DNA"/>
</dbReference>
<organism evidence="3 4">
    <name type="scientific">Thauera sinica</name>
    <dbReference type="NCBI Taxonomy" id="2665146"/>
    <lineage>
        <taxon>Bacteria</taxon>
        <taxon>Pseudomonadati</taxon>
        <taxon>Pseudomonadota</taxon>
        <taxon>Betaproteobacteria</taxon>
        <taxon>Rhodocyclales</taxon>
        <taxon>Zoogloeaceae</taxon>
        <taxon>Thauera</taxon>
    </lineage>
</organism>
<sequence>MNARNEAAEGGVELVPGLVEALDGAGRYGLMGSRCPDCGAWAFPALERCPRCQGRQAPTRVGTAGSLYTYTVVRTRAPFGLPEPYAVGYVDLDESGLRVFGLIDPAATDGLEVGQRMEIGLRSIGVDRHGRPCLRPLFQPAARGKRHD</sequence>
<evidence type="ECO:0000259" key="2">
    <source>
        <dbReference type="Pfam" id="PF12172"/>
    </source>
</evidence>
<dbReference type="PANTHER" id="PTHR34075">
    <property type="entry name" value="BLR3430 PROTEIN"/>
    <property type="match status" value="1"/>
</dbReference>
<name>A0ABW1AXB6_9RHOO</name>
<dbReference type="Proteomes" id="UP001595974">
    <property type="component" value="Unassembled WGS sequence"/>
</dbReference>
<gene>
    <name evidence="3" type="ORF">ACFPTN_21130</name>
</gene>
<protein>
    <submittedName>
        <fullName evidence="3">Zn-ribbon domain-containing OB-fold protein</fullName>
    </submittedName>
</protein>
<dbReference type="InterPro" id="IPR002878">
    <property type="entry name" value="ChsH2_C"/>
</dbReference>
<dbReference type="SUPFAM" id="SSF50249">
    <property type="entry name" value="Nucleic acid-binding proteins"/>
    <property type="match status" value="1"/>
</dbReference>
<dbReference type="RefSeq" id="WP_096449769.1">
    <property type="nucleotide sequence ID" value="NZ_JBHSOG010000101.1"/>
</dbReference>
<dbReference type="InterPro" id="IPR022002">
    <property type="entry name" value="ChsH2_Znr"/>
</dbReference>
<reference evidence="4" key="1">
    <citation type="journal article" date="2019" name="Int. J. Syst. Evol. Microbiol.">
        <title>The Global Catalogue of Microorganisms (GCM) 10K type strain sequencing project: providing services to taxonomists for standard genome sequencing and annotation.</title>
        <authorList>
            <consortium name="The Broad Institute Genomics Platform"/>
            <consortium name="The Broad Institute Genome Sequencing Center for Infectious Disease"/>
            <person name="Wu L."/>
            <person name="Ma J."/>
        </authorList>
    </citation>
    <scope>NUCLEOTIDE SEQUENCE [LARGE SCALE GENOMIC DNA]</scope>
    <source>
        <strain evidence="4">SHR3</strain>
    </source>
</reference>
<dbReference type="InterPro" id="IPR052513">
    <property type="entry name" value="Thioester_dehydratase-like"/>
</dbReference>
<accession>A0ABW1AXB6</accession>
<evidence type="ECO:0000313" key="4">
    <source>
        <dbReference type="Proteomes" id="UP001595974"/>
    </source>
</evidence>
<comment type="caution">
    <text evidence="3">The sequence shown here is derived from an EMBL/GenBank/DDBJ whole genome shotgun (WGS) entry which is preliminary data.</text>
</comment>
<evidence type="ECO:0000259" key="1">
    <source>
        <dbReference type="Pfam" id="PF01796"/>
    </source>
</evidence>
<proteinExistence type="predicted"/>
<dbReference type="Gene3D" id="6.10.30.10">
    <property type="match status" value="1"/>
</dbReference>
<dbReference type="InterPro" id="IPR012340">
    <property type="entry name" value="NA-bd_OB-fold"/>
</dbReference>
<feature type="domain" description="ChsH2 rubredoxin-like zinc ribbon" evidence="2">
    <location>
        <begin position="23"/>
        <end position="55"/>
    </location>
</feature>
<keyword evidence="4" id="KW-1185">Reference proteome</keyword>